<dbReference type="InterPro" id="IPR008271">
    <property type="entry name" value="Ser/Thr_kinase_AS"/>
</dbReference>
<dbReference type="Gene3D" id="3.90.190.10">
    <property type="entry name" value="Protein tyrosine phosphatase superfamily"/>
    <property type="match status" value="1"/>
</dbReference>
<dbReference type="FunFam" id="2.60.40.1110:FF:000001">
    <property type="entry name" value="cyclin-G-associated kinase isoform X2"/>
    <property type="match status" value="1"/>
</dbReference>
<dbReference type="InterPro" id="IPR029021">
    <property type="entry name" value="Prot-tyrosine_phosphatase-like"/>
</dbReference>
<dbReference type="SUPFAM" id="SSF49562">
    <property type="entry name" value="C2 domain (Calcium/lipid-binding domain, CaLB)"/>
    <property type="match status" value="1"/>
</dbReference>
<dbReference type="GO" id="GO:0008033">
    <property type="term" value="P:tRNA processing"/>
    <property type="evidence" value="ECO:0007669"/>
    <property type="project" value="UniProtKB-KW"/>
</dbReference>
<dbReference type="Gene3D" id="1.10.510.10">
    <property type="entry name" value="Transferase(Phosphotransferase) domain 1"/>
    <property type="match status" value="1"/>
</dbReference>
<dbReference type="GO" id="GO:0001522">
    <property type="term" value="P:pseudouridine synthesis"/>
    <property type="evidence" value="ECO:0007669"/>
    <property type="project" value="InterPro"/>
</dbReference>
<evidence type="ECO:0000256" key="5">
    <source>
        <dbReference type="ARBA" id="ARBA00022694"/>
    </source>
</evidence>
<keyword evidence="6" id="KW-0547">Nucleotide-binding</keyword>
<evidence type="ECO:0000256" key="3">
    <source>
        <dbReference type="ARBA" id="ARBA00009375"/>
    </source>
</evidence>
<feature type="domain" description="C2 tensin-type" evidence="11">
    <location>
        <begin position="539"/>
        <end position="678"/>
    </location>
</feature>
<comment type="subcellular location">
    <subcellularLocation>
        <location evidence="1">Cytoplasmic vesicle</location>
        <location evidence="1">Clathrin-coated vesicle</location>
    </subcellularLocation>
</comment>
<dbReference type="InterPro" id="IPR001406">
    <property type="entry name" value="PsdUridine_synth_TruA"/>
</dbReference>
<dbReference type="InterPro" id="IPR020095">
    <property type="entry name" value="PsdUridine_synth_TruA_C"/>
</dbReference>
<dbReference type="PROSITE" id="PS50011">
    <property type="entry name" value="PROTEIN_KINASE_DOM"/>
    <property type="match status" value="1"/>
</dbReference>
<accession>A0A0V1MU78</accession>
<dbReference type="SMART" id="SM01326">
    <property type="entry name" value="PTEN_C2"/>
    <property type="match status" value="1"/>
</dbReference>
<evidence type="ECO:0000256" key="4">
    <source>
        <dbReference type="ARBA" id="ARBA00022553"/>
    </source>
</evidence>
<dbReference type="GO" id="GO:2000369">
    <property type="term" value="P:regulation of clathrin-dependent endocytosis"/>
    <property type="evidence" value="ECO:0007669"/>
    <property type="project" value="TreeGrafter"/>
</dbReference>
<dbReference type="STRING" id="268474.A0A0V1MU78"/>
<dbReference type="InterPro" id="IPR014020">
    <property type="entry name" value="Tensin_C2-dom"/>
</dbReference>
<dbReference type="SUPFAM" id="SSF55120">
    <property type="entry name" value="Pseudouridine synthase"/>
    <property type="match status" value="1"/>
</dbReference>
<evidence type="ECO:0000259" key="11">
    <source>
        <dbReference type="PROSITE" id="PS51182"/>
    </source>
</evidence>
<dbReference type="InterPro" id="IPR011009">
    <property type="entry name" value="Kinase-like_dom_sf"/>
</dbReference>
<dbReference type="SMART" id="SM00271">
    <property type="entry name" value="DnaJ"/>
    <property type="match status" value="1"/>
</dbReference>
<dbReference type="InterPro" id="IPR020094">
    <property type="entry name" value="TruA/RsuA/RluB/E/F_N"/>
</dbReference>
<proteinExistence type="inferred from homology"/>
<dbReference type="Gene3D" id="1.10.287.110">
    <property type="entry name" value="DnaJ domain"/>
    <property type="match status" value="1"/>
</dbReference>
<evidence type="ECO:0000259" key="10">
    <source>
        <dbReference type="PROSITE" id="PS50076"/>
    </source>
</evidence>
<evidence type="ECO:0000256" key="8">
    <source>
        <dbReference type="ARBA" id="ARBA00023329"/>
    </source>
</evidence>
<dbReference type="Pfam" id="PF01416">
    <property type="entry name" value="PseudoU_synth_1"/>
    <property type="match status" value="1"/>
</dbReference>
<dbReference type="HAMAP" id="MF_00171">
    <property type="entry name" value="TruA"/>
    <property type="match status" value="1"/>
</dbReference>
<keyword evidence="12" id="KW-0418">Kinase</keyword>
<dbReference type="SUPFAM" id="SSF52799">
    <property type="entry name" value="(Phosphotyrosine protein) phosphatases II"/>
    <property type="match status" value="1"/>
</dbReference>
<evidence type="ECO:0000256" key="6">
    <source>
        <dbReference type="ARBA" id="ARBA00022741"/>
    </source>
</evidence>
<keyword evidence="4" id="KW-0597">Phosphoprotein</keyword>
<evidence type="ECO:0000256" key="1">
    <source>
        <dbReference type="ARBA" id="ARBA00004132"/>
    </source>
</evidence>
<gene>
    <name evidence="12" type="primary">pusl1</name>
    <name evidence="12" type="ORF">T10_13458</name>
</gene>
<dbReference type="InterPro" id="IPR035892">
    <property type="entry name" value="C2_domain_sf"/>
</dbReference>
<keyword evidence="12" id="KW-0808">Transferase</keyword>
<dbReference type="GO" id="GO:0005524">
    <property type="term" value="F:ATP binding"/>
    <property type="evidence" value="ECO:0007669"/>
    <property type="project" value="InterPro"/>
</dbReference>
<feature type="domain" description="Protein kinase" evidence="9">
    <location>
        <begin position="34"/>
        <end position="310"/>
    </location>
</feature>
<dbReference type="FunFam" id="1.10.287.110:FF:000002">
    <property type="entry name" value="putative tyrosine-protein phosphatase auxilin isoform X2"/>
    <property type="match status" value="1"/>
</dbReference>
<comment type="caution">
    <text evidence="12">The sequence shown here is derived from an EMBL/GenBank/DDBJ whole genome shotgun (WGS) entry which is preliminary data.</text>
</comment>
<keyword evidence="5" id="KW-0819">tRNA processing</keyword>
<comment type="similarity">
    <text evidence="3">Belongs to the tRNA pseudouridine synthase TruA family.</text>
</comment>
<evidence type="ECO:0000259" key="9">
    <source>
        <dbReference type="PROSITE" id="PS50011"/>
    </source>
</evidence>
<dbReference type="InterPro" id="IPR020103">
    <property type="entry name" value="PsdUridine_synth_cat_dom_sf"/>
</dbReference>
<dbReference type="GO" id="GO:0035612">
    <property type="term" value="F:AP-2 adaptor complex binding"/>
    <property type="evidence" value="ECO:0007669"/>
    <property type="project" value="TreeGrafter"/>
</dbReference>
<dbReference type="SUPFAM" id="SSF56112">
    <property type="entry name" value="Protein kinase-like (PK-like)"/>
    <property type="match status" value="1"/>
</dbReference>
<dbReference type="PANTHER" id="PTHR22967">
    <property type="entry name" value="SERINE/THREONINE PROTEIN KINASE"/>
    <property type="match status" value="1"/>
</dbReference>
<dbReference type="GO" id="GO:0004674">
    <property type="term" value="F:protein serine/threonine kinase activity"/>
    <property type="evidence" value="ECO:0007669"/>
    <property type="project" value="TreeGrafter"/>
</dbReference>
<evidence type="ECO:0000256" key="7">
    <source>
        <dbReference type="ARBA" id="ARBA00023235"/>
    </source>
</evidence>
<dbReference type="InterPro" id="IPR020097">
    <property type="entry name" value="PsdUridine_synth_TruA_a/b_dom"/>
</dbReference>
<dbReference type="SUPFAM" id="SSF46565">
    <property type="entry name" value="Chaperone J-domain"/>
    <property type="match status" value="1"/>
</dbReference>
<sequence length="1405" mass="159026">MELFRNALNYINSSSDQSDDDFVGQTAVIGTERLRVRQRIAEGGFGFVYEAAAENGKQYALKRMFAGDKESYKTINREINILKSVSGHENIIQFVAAASENSQATRRYEFLILTELCTGGPLLNHLRGRQKPFEMCEIYPIFYQVCQAVKHLHCRSDPVIHRDLKIENLLLDHKGVIKLCDFGSATTECYYPNSSWSVQKREALAEELKKFTTPMYRAPEMLNLFDDYPIDQKVDIWALGCILYYLCYMEHPFEDSATLRILNAKFNFPENDERCAIAHPLICNLIQPNPHNRCDIVALIEELKQSAEVYGIDLQARTDLFPTNAKSVSTPVMENNSHATNMLEALKGHAGLILKNLRDASTRMINPTPNIINKVELRYLTSRLILLLVPVHGIDVGIRLNITELLQTLQGRHGHHIKIYSLTYGSYVDDLFGNQVMHCRFADSADPTLDLLLITCKSMYSWLKKDDRNVCIVHSSNDVGNGSCIMGAFLNFCGVFSNSAETVDFFNKDSSIPPMTPSQAKYIDYVNTVKKWPAVYPQPIAMHLKSLVVEPLPLFNRLKSGCRPFIEIYVKNNKVFTSCDNVELLPMYDVKDCSGFSVPLDVTVRGDVTVILCHARSTLGDRMQGKVTALRVCQFQFHCGFVDCSVNNMKMNMQNLDFVDRSEKYPKDFMVQLNFDAVEDRRNADQSAASHVNFNIVNACRMAFNTEDEMQCFINKNRKCATNILQQPSRCEDPFRQCNRESNDDNDHHHQLESDLQALHISSDCGRQAIVGRAVNETPAVERQPKPPPSTTVTDQHCNLLDLQQDTVDCYVFDDLGSVGASHDTWLNCDTDRRAPDRHDLVDSLLDADLQYAGLSHPAGAGAAAATSSTAVTRNHSSPLLNQAMPAQARSTIFGRPGTARTTTSITATMPTSERSKFQFCDKHFEDLLTSQGFTAASSSAKTLRSLASMRRDRENVLLTEDEIKIRSWIEGKDRNIRGLLCSLHTVLWEGNEKWEVIGMAELVTAAQVKKYYRKACLAVHPDKLVGTPHEQLAKMIFMELNDAWSEFEKSAEINHLHLRSNHPSTGKMPRYFFNFAYLGSRFSGSQSQPNQLTVQGVLENVLAMVLLSPLGEEPRWYFSSRTDAGVHAIMNTATVDLDPERDYDSDYLKTALNSLLTKLDMEIRINSCKRVSGGFCARRHALERHYLYRLAILKPEFEPKHLNNTSTVQSAHHSLPLIEHQRAWALSSAFNHERFRKAARLFQGSHNFASFMTKSIGNLDRPTGIATVKNIARLEIDHGKALMDSKHEPYSDLFNFFDVTFVSRSFLYNQIRRMMACMVAAAKHRIELDDIQWLLNRPDPANWAKHHLTLAPACGLYLKSITYDDKDFTEPHPLHCRLQDDADEEMPYPLPMNVESLLNGNGDL</sequence>
<dbReference type="Gene3D" id="2.60.40.1110">
    <property type="match status" value="1"/>
</dbReference>
<feature type="domain" description="J" evidence="10">
    <location>
        <begin position="993"/>
        <end position="1067"/>
    </location>
</feature>
<dbReference type="EMBL" id="JYDO01000039">
    <property type="protein sequence ID" value="KRZ75350.1"/>
    <property type="molecule type" value="Genomic_DNA"/>
</dbReference>
<dbReference type="Pfam" id="PF00069">
    <property type="entry name" value="Pkinase"/>
    <property type="match status" value="1"/>
</dbReference>
<protein>
    <submittedName>
        <fullName evidence="12">Cyclin-G-associated kinase</fullName>
    </submittedName>
</protein>
<comment type="similarity">
    <text evidence="2">Belongs to the protein kinase superfamily. AGC Ser/Thr protein kinase family. PKC subfamily.</text>
</comment>
<keyword evidence="7" id="KW-0413">Isomerase</keyword>
<dbReference type="InterPro" id="IPR000719">
    <property type="entry name" value="Prot_kinase_dom"/>
</dbReference>
<dbReference type="Gene3D" id="3.30.70.660">
    <property type="entry name" value="Pseudouridine synthase I, catalytic domain, C-terminal subdomain"/>
    <property type="match status" value="1"/>
</dbReference>
<dbReference type="GO" id="GO:0009982">
    <property type="term" value="F:pseudouridine synthase activity"/>
    <property type="evidence" value="ECO:0007669"/>
    <property type="project" value="InterPro"/>
</dbReference>
<keyword evidence="8" id="KW-0968">Cytoplasmic vesicle</keyword>
<dbReference type="GO" id="GO:0030136">
    <property type="term" value="C:clathrin-coated vesicle"/>
    <property type="evidence" value="ECO:0007669"/>
    <property type="project" value="UniProtKB-SubCell"/>
</dbReference>
<dbReference type="Gene3D" id="3.30.70.580">
    <property type="entry name" value="Pseudouridine synthase I, catalytic domain, N-terminal subdomain"/>
    <property type="match status" value="1"/>
</dbReference>
<dbReference type="CDD" id="cd06257">
    <property type="entry name" value="DnaJ"/>
    <property type="match status" value="1"/>
</dbReference>
<evidence type="ECO:0000313" key="12">
    <source>
        <dbReference type="EMBL" id="KRZ75350.1"/>
    </source>
</evidence>
<dbReference type="Pfam" id="PF10409">
    <property type="entry name" value="PTEN_C2"/>
    <property type="match status" value="1"/>
</dbReference>
<evidence type="ECO:0000256" key="2">
    <source>
        <dbReference type="ARBA" id="ARBA00005490"/>
    </source>
</evidence>
<dbReference type="PANTHER" id="PTHR22967:SF105">
    <property type="entry name" value="CYCLIN-G-ASSOCIATED KINASE"/>
    <property type="match status" value="1"/>
</dbReference>
<dbReference type="InterPro" id="IPR001623">
    <property type="entry name" value="DnaJ_domain"/>
</dbReference>
<dbReference type="PROSITE" id="PS50076">
    <property type="entry name" value="DNAJ_2"/>
    <property type="match status" value="1"/>
</dbReference>
<dbReference type="SMART" id="SM00220">
    <property type="entry name" value="S_TKc"/>
    <property type="match status" value="1"/>
</dbReference>
<dbReference type="GO" id="GO:0003723">
    <property type="term" value="F:RNA binding"/>
    <property type="evidence" value="ECO:0007669"/>
    <property type="project" value="InterPro"/>
</dbReference>
<dbReference type="InterPro" id="IPR036869">
    <property type="entry name" value="J_dom_sf"/>
</dbReference>
<dbReference type="PROSITE" id="PS00108">
    <property type="entry name" value="PROTEIN_KINASE_ST"/>
    <property type="match status" value="1"/>
</dbReference>
<dbReference type="PROSITE" id="PS51182">
    <property type="entry name" value="C2_TENSIN"/>
    <property type="match status" value="1"/>
</dbReference>
<dbReference type="OrthoDB" id="1717591at2759"/>
<name>A0A0V1MU78_9BILA</name>
<organism evidence="12 13">
    <name type="scientific">Trichinella papuae</name>
    <dbReference type="NCBI Taxonomy" id="268474"/>
    <lineage>
        <taxon>Eukaryota</taxon>
        <taxon>Metazoa</taxon>
        <taxon>Ecdysozoa</taxon>
        <taxon>Nematoda</taxon>
        <taxon>Enoplea</taxon>
        <taxon>Dorylaimia</taxon>
        <taxon>Trichinellida</taxon>
        <taxon>Trichinellidae</taxon>
        <taxon>Trichinella</taxon>
    </lineage>
</organism>
<dbReference type="GO" id="GO:0045747">
    <property type="term" value="P:positive regulation of Notch signaling pathway"/>
    <property type="evidence" value="ECO:0007669"/>
    <property type="project" value="TreeGrafter"/>
</dbReference>
<reference evidence="12 13" key="1">
    <citation type="submission" date="2015-01" db="EMBL/GenBank/DDBJ databases">
        <title>Evolution of Trichinella species and genotypes.</title>
        <authorList>
            <person name="Korhonen P.K."/>
            <person name="Edoardo P."/>
            <person name="Giuseppe L.R."/>
            <person name="Gasser R.B."/>
        </authorList>
    </citation>
    <scope>NUCLEOTIDE SEQUENCE [LARGE SCALE GENOMIC DNA]</scope>
    <source>
        <strain evidence="12">ISS1980</strain>
    </source>
</reference>
<evidence type="ECO:0000313" key="13">
    <source>
        <dbReference type="Proteomes" id="UP000054843"/>
    </source>
</evidence>
<keyword evidence="13" id="KW-1185">Reference proteome</keyword>
<dbReference type="Proteomes" id="UP000054843">
    <property type="component" value="Unassembled WGS sequence"/>
</dbReference>